<feature type="region of interest" description="Disordered" evidence="1">
    <location>
        <begin position="130"/>
        <end position="240"/>
    </location>
</feature>
<evidence type="ECO:0000256" key="1">
    <source>
        <dbReference type="SAM" id="MobiDB-lite"/>
    </source>
</evidence>
<name>A0A8T1I069_9STRA</name>
<dbReference type="PANTHER" id="PTHR37069:SF2">
    <property type="entry name" value="PIGGYBAC TRANSPOSABLE ELEMENT-DERIVED PROTEIN DOMAIN-CONTAINING PROTEIN"/>
    <property type="match status" value="1"/>
</dbReference>
<gene>
    <name evidence="2" type="ORF">PC129_g11373</name>
</gene>
<dbReference type="EMBL" id="RCMV01000399">
    <property type="protein sequence ID" value="KAG3217803.1"/>
    <property type="molecule type" value="Genomic_DNA"/>
</dbReference>
<dbReference type="AlphaFoldDB" id="A0A8T1I069"/>
<protein>
    <submittedName>
        <fullName evidence="2">Uncharacterized protein</fullName>
    </submittedName>
</protein>
<evidence type="ECO:0000313" key="3">
    <source>
        <dbReference type="Proteomes" id="UP000760860"/>
    </source>
</evidence>
<feature type="compositionally biased region" description="Polar residues" evidence="1">
    <location>
        <begin position="179"/>
        <end position="197"/>
    </location>
</feature>
<feature type="compositionally biased region" description="Basic and acidic residues" evidence="1">
    <location>
        <begin position="65"/>
        <end position="82"/>
    </location>
</feature>
<dbReference type="PANTHER" id="PTHR37069">
    <property type="entry name" value="DDE_TNP_1_7 DOMAIN-CONTAINING PROTEIN"/>
    <property type="match status" value="1"/>
</dbReference>
<feature type="compositionally biased region" description="Polar residues" evidence="1">
    <location>
        <begin position="41"/>
        <end position="60"/>
    </location>
</feature>
<comment type="caution">
    <text evidence="2">The sequence shown here is derived from an EMBL/GenBank/DDBJ whole genome shotgun (WGS) entry which is preliminary data.</text>
</comment>
<organism evidence="2 3">
    <name type="scientific">Phytophthora cactorum</name>
    <dbReference type="NCBI Taxonomy" id="29920"/>
    <lineage>
        <taxon>Eukaryota</taxon>
        <taxon>Sar</taxon>
        <taxon>Stramenopiles</taxon>
        <taxon>Oomycota</taxon>
        <taxon>Peronosporomycetes</taxon>
        <taxon>Peronosporales</taxon>
        <taxon>Peronosporaceae</taxon>
        <taxon>Phytophthora</taxon>
    </lineage>
</organism>
<proteinExistence type="predicted"/>
<reference evidence="2" key="1">
    <citation type="submission" date="2018-05" db="EMBL/GenBank/DDBJ databases">
        <title>Effector identification in a new, highly contiguous assembly of the strawberry crown rot pathogen Phytophthora cactorum.</title>
        <authorList>
            <person name="Armitage A.D."/>
            <person name="Nellist C.F."/>
            <person name="Bates H."/>
            <person name="Vickerstaff R.J."/>
            <person name="Harrison R.J."/>
        </authorList>
    </citation>
    <scope>NUCLEOTIDE SEQUENCE</scope>
    <source>
        <strain evidence="2">P421</strain>
    </source>
</reference>
<evidence type="ECO:0000313" key="2">
    <source>
        <dbReference type="EMBL" id="KAG3217803.1"/>
    </source>
</evidence>
<feature type="region of interest" description="Disordered" evidence="1">
    <location>
        <begin position="15"/>
        <end position="83"/>
    </location>
</feature>
<dbReference type="VEuPathDB" id="FungiDB:PC110_g13612"/>
<sequence>MTEPDCLAYRMYGIAGAKRTPPSPSHLQNHRAPDRPHIASKNGNSRPSCELTTAGWSSKRPTGLSDEHTYLKPGKTKKDTRGEAYFVGEEERMQYLNKCDMEAIAAKKQVRREGPASAARHCVALEVAKSNTTAIPADHTASSPAESSQRRPHQLSATVSSPPPSLEKTSSGIVGVCPQDTTFHTASDLAASSQGSRISGRKRAQAFEESSEGSHASHDSDDEDGSECVSRGGRVNHREQ</sequence>
<dbReference type="Proteomes" id="UP000760860">
    <property type="component" value="Unassembled WGS sequence"/>
</dbReference>
<accession>A0A8T1I069</accession>
<feature type="compositionally biased region" description="Polar residues" evidence="1">
    <location>
        <begin position="130"/>
        <end position="147"/>
    </location>
</feature>